<feature type="compositionally biased region" description="Basic and acidic residues" evidence="1">
    <location>
        <begin position="329"/>
        <end position="351"/>
    </location>
</feature>
<dbReference type="KEGG" id="mng:MNEG_4302"/>
<dbReference type="SUPFAM" id="SSF54928">
    <property type="entry name" value="RNA-binding domain, RBD"/>
    <property type="match status" value="1"/>
</dbReference>
<gene>
    <name evidence="3" type="ORF">MNEG_4302</name>
</gene>
<organism evidence="3 4">
    <name type="scientific">Monoraphidium neglectum</name>
    <dbReference type="NCBI Taxonomy" id="145388"/>
    <lineage>
        <taxon>Eukaryota</taxon>
        <taxon>Viridiplantae</taxon>
        <taxon>Chlorophyta</taxon>
        <taxon>core chlorophytes</taxon>
        <taxon>Chlorophyceae</taxon>
        <taxon>CS clade</taxon>
        <taxon>Sphaeropleales</taxon>
        <taxon>Selenastraceae</taxon>
        <taxon>Monoraphidium</taxon>
    </lineage>
</organism>
<dbReference type="GO" id="GO:0003723">
    <property type="term" value="F:RNA binding"/>
    <property type="evidence" value="ECO:0007669"/>
    <property type="project" value="InterPro"/>
</dbReference>
<feature type="compositionally biased region" description="Basic and acidic residues" evidence="1">
    <location>
        <begin position="297"/>
        <end position="317"/>
    </location>
</feature>
<evidence type="ECO:0000259" key="2">
    <source>
        <dbReference type="SMART" id="SM00360"/>
    </source>
</evidence>
<dbReference type="OrthoDB" id="547066at2759"/>
<dbReference type="Gene3D" id="3.30.70.330">
    <property type="match status" value="1"/>
</dbReference>
<dbReference type="RefSeq" id="XP_013902678.1">
    <property type="nucleotide sequence ID" value="XM_014047224.1"/>
</dbReference>
<accession>A0A0D2LA82</accession>
<evidence type="ECO:0000313" key="3">
    <source>
        <dbReference type="EMBL" id="KIZ03659.1"/>
    </source>
</evidence>
<dbReference type="STRING" id="145388.A0A0D2LA82"/>
<feature type="compositionally biased region" description="Basic and acidic residues" evidence="1">
    <location>
        <begin position="74"/>
        <end position="85"/>
    </location>
</feature>
<dbReference type="SMART" id="SM00360">
    <property type="entry name" value="RRM"/>
    <property type="match status" value="1"/>
</dbReference>
<name>A0A0D2LA82_9CHLO</name>
<dbReference type="Proteomes" id="UP000054498">
    <property type="component" value="Unassembled WGS sequence"/>
</dbReference>
<dbReference type="InterPro" id="IPR035979">
    <property type="entry name" value="RBD_domain_sf"/>
</dbReference>
<dbReference type="InterPro" id="IPR012677">
    <property type="entry name" value="Nucleotide-bd_a/b_plait_sf"/>
</dbReference>
<keyword evidence="4" id="KW-1185">Reference proteome</keyword>
<feature type="region of interest" description="Disordered" evidence="1">
    <location>
        <begin position="207"/>
        <end position="351"/>
    </location>
</feature>
<feature type="compositionally biased region" description="Low complexity" evidence="1">
    <location>
        <begin position="234"/>
        <end position="246"/>
    </location>
</feature>
<proteinExistence type="predicted"/>
<feature type="compositionally biased region" description="Gly residues" evidence="1">
    <location>
        <begin position="109"/>
        <end position="119"/>
    </location>
</feature>
<feature type="region of interest" description="Disordered" evidence="1">
    <location>
        <begin position="1"/>
        <end position="122"/>
    </location>
</feature>
<reference evidence="3 4" key="1">
    <citation type="journal article" date="2013" name="BMC Genomics">
        <title>Reconstruction of the lipid metabolism for the microalga Monoraphidium neglectum from its genome sequence reveals characteristics suitable for biofuel production.</title>
        <authorList>
            <person name="Bogen C."/>
            <person name="Al-Dilaimi A."/>
            <person name="Albersmeier A."/>
            <person name="Wichmann J."/>
            <person name="Grundmann M."/>
            <person name="Rupp O."/>
            <person name="Lauersen K.J."/>
            <person name="Blifernez-Klassen O."/>
            <person name="Kalinowski J."/>
            <person name="Goesmann A."/>
            <person name="Mussgnug J.H."/>
            <person name="Kruse O."/>
        </authorList>
    </citation>
    <scope>NUCLEOTIDE SEQUENCE [LARGE SCALE GENOMIC DNA]</scope>
    <source>
        <strain evidence="3 4">SAG 48.87</strain>
    </source>
</reference>
<feature type="domain" description="RRM" evidence="2">
    <location>
        <begin position="133"/>
        <end position="199"/>
    </location>
</feature>
<feature type="compositionally biased region" description="Gly residues" evidence="1">
    <location>
        <begin position="86"/>
        <end position="97"/>
    </location>
</feature>
<feature type="compositionally biased region" description="Basic and acidic residues" evidence="1">
    <location>
        <begin position="1"/>
        <end position="59"/>
    </location>
</feature>
<evidence type="ECO:0000256" key="1">
    <source>
        <dbReference type="SAM" id="MobiDB-lite"/>
    </source>
</evidence>
<sequence length="351" mass="36710">MPRDHGGGGGFDRDRDRDHGGFDRDRLDRRHSGGSFDRHDRGSYERERGGGGGGFDRHGSSGFDRYGSGGPVLYDRHGGAPHDRYGGGGPHDNGGGFDPRYGRGHERGGGGGGGGGEPAGGFERLRRPAIRYRVQLSNLATTTTWADIKMFLKAAGDCVYACAPGDGTAVGEFATVEECRAALEKLQDVALDGMRVRIAAMNFDERTGQRTDLDEHGNPRPDHPGAHGRGGDWGHANGDAAAAGSGSRDRSPCARESGSGEGRGGGGGGGGHESDGRDPANAGAPESIYFAYGAHYEASRRGRDDQGSRDDAHDAKRPRGSPDGGGGGSRERGLQQERGASEEKGGWTRVA</sequence>
<feature type="compositionally biased region" description="Gly residues" evidence="1">
    <location>
        <begin position="259"/>
        <end position="271"/>
    </location>
</feature>
<evidence type="ECO:0000313" key="4">
    <source>
        <dbReference type="Proteomes" id="UP000054498"/>
    </source>
</evidence>
<dbReference type="EMBL" id="KK100809">
    <property type="protein sequence ID" value="KIZ03659.1"/>
    <property type="molecule type" value="Genomic_DNA"/>
</dbReference>
<dbReference type="AlphaFoldDB" id="A0A0D2LA82"/>
<dbReference type="GeneID" id="25737180"/>
<feature type="compositionally biased region" description="Basic and acidic residues" evidence="1">
    <location>
        <begin position="207"/>
        <end position="232"/>
    </location>
</feature>
<dbReference type="InterPro" id="IPR000504">
    <property type="entry name" value="RRM_dom"/>
</dbReference>
<protein>
    <recommendedName>
        <fullName evidence="2">RRM domain-containing protein</fullName>
    </recommendedName>
</protein>